<name>A0ACC2VJI6_9TREE</name>
<gene>
    <name evidence="1" type="ORF">QFC19_006056</name>
</gene>
<sequence length="384" mass="43257">MSRLPLLSLDDILGGSPKKNAFEDINLPNTTNSEQRESPSKTITLHNASNDSESGPDQLHPDDPEALLNALLEENQERLRLKKLRDSLLIKRSELKSDVEEINIRVNYLRSKKQPPAKKKVKKTIRKRTLDASPATSQAQLSMIPSSNFSFLPSDDWKDRLKMVRHFAPFLDVRQQQSLTNDDGTRTLIFTLISPNLFKVPFKINLTSLNSVSSIQITSKSALITLSLLSPTIHQKIEHDFLVLCKLNILMHCLASLSGILQKRVQTIYEIIRKFSKFIAHSRFKPLMDSHEIDNDVRLYAIVRTVESVELNVPVENSIYTIRLVWNIILSDYTTGACGSDLKLIATNNSTAMDLSSLFSALAEEHGVVAALETIIKTSFHVMI</sequence>
<proteinExistence type="predicted"/>
<accession>A0ACC2VJI6</accession>
<protein>
    <submittedName>
        <fullName evidence="1">Uncharacterized protein</fullName>
    </submittedName>
</protein>
<comment type="caution">
    <text evidence="1">The sequence shown here is derived from an EMBL/GenBank/DDBJ whole genome shotgun (WGS) entry which is preliminary data.</text>
</comment>
<organism evidence="1 2">
    <name type="scientific">Naganishia cerealis</name>
    <dbReference type="NCBI Taxonomy" id="610337"/>
    <lineage>
        <taxon>Eukaryota</taxon>
        <taxon>Fungi</taxon>
        <taxon>Dikarya</taxon>
        <taxon>Basidiomycota</taxon>
        <taxon>Agaricomycotina</taxon>
        <taxon>Tremellomycetes</taxon>
        <taxon>Filobasidiales</taxon>
        <taxon>Filobasidiaceae</taxon>
        <taxon>Naganishia</taxon>
    </lineage>
</organism>
<dbReference type="EMBL" id="JASBWR010000070">
    <property type="protein sequence ID" value="KAJ9099442.1"/>
    <property type="molecule type" value="Genomic_DNA"/>
</dbReference>
<keyword evidence="2" id="KW-1185">Reference proteome</keyword>
<evidence type="ECO:0000313" key="2">
    <source>
        <dbReference type="Proteomes" id="UP001241377"/>
    </source>
</evidence>
<dbReference type="Proteomes" id="UP001241377">
    <property type="component" value="Unassembled WGS sequence"/>
</dbReference>
<reference evidence="1" key="1">
    <citation type="submission" date="2023-04" db="EMBL/GenBank/DDBJ databases">
        <title>Draft Genome sequencing of Naganishia species isolated from polar environments using Oxford Nanopore Technology.</title>
        <authorList>
            <person name="Leo P."/>
            <person name="Venkateswaran K."/>
        </authorList>
    </citation>
    <scope>NUCLEOTIDE SEQUENCE</scope>
    <source>
        <strain evidence="1">MNA-CCFEE 5261</strain>
    </source>
</reference>
<evidence type="ECO:0000313" key="1">
    <source>
        <dbReference type="EMBL" id="KAJ9099442.1"/>
    </source>
</evidence>